<feature type="non-terminal residue" evidence="1">
    <location>
        <position position="84"/>
    </location>
</feature>
<dbReference type="EMBL" id="BKCJ011323014">
    <property type="protein sequence ID" value="GFD20561.1"/>
    <property type="molecule type" value="Genomic_DNA"/>
</dbReference>
<gene>
    <name evidence="1" type="ORF">Tci_892530</name>
</gene>
<sequence length="84" mass="9311">MLDPGSKDYLLNDTIPKGLVKPFDMMCGEENIFNHKLDEKVASGVIIDHSTLQASPFPNAMEYQEPELTDKGCVGFDEMMDPGC</sequence>
<evidence type="ECO:0000313" key="1">
    <source>
        <dbReference type="EMBL" id="GFD20561.1"/>
    </source>
</evidence>
<proteinExistence type="predicted"/>
<name>A0A699UFN5_TANCI</name>
<reference evidence="1" key="1">
    <citation type="journal article" date="2019" name="Sci. Rep.">
        <title>Draft genome of Tanacetum cinerariifolium, the natural source of mosquito coil.</title>
        <authorList>
            <person name="Yamashiro T."/>
            <person name="Shiraishi A."/>
            <person name="Satake H."/>
            <person name="Nakayama K."/>
        </authorList>
    </citation>
    <scope>NUCLEOTIDE SEQUENCE</scope>
</reference>
<accession>A0A699UFN5</accession>
<organism evidence="1">
    <name type="scientific">Tanacetum cinerariifolium</name>
    <name type="common">Dalmatian daisy</name>
    <name type="synonym">Chrysanthemum cinerariifolium</name>
    <dbReference type="NCBI Taxonomy" id="118510"/>
    <lineage>
        <taxon>Eukaryota</taxon>
        <taxon>Viridiplantae</taxon>
        <taxon>Streptophyta</taxon>
        <taxon>Embryophyta</taxon>
        <taxon>Tracheophyta</taxon>
        <taxon>Spermatophyta</taxon>
        <taxon>Magnoliopsida</taxon>
        <taxon>eudicotyledons</taxon>
        <taxon>Gunneridae</taxon>
        <taxon>Pentapetalae</taxon>
        <taxon>asterids</taxon>
        <taxon>campanulids</taxon>
        <taxon>Asterales</taxon>
        <taxon>Asteraceae</taxon>
        <taxon>Asteroideae</taxon>
        <taxon>Anthemideae</taxon>
        <taxon>Anthemidinae</taxon>
        <taxon>Tanacetum</taxon>
    </lineage>
</organism>
<comment type="caution">
    <text evidence="1">The sequence shown here is derived from an EMBL/GenBank/DDBJ whole genome shotgun (WGS) entry which is preliminary data.</text>
</comment>
<protein>
    <submittedName>
        <fullName evidence="1">Uncharacterized protein</fullName>
    </submittedName>
</protein>
<dbReference type="AlphaFoldDB" id="A0A699UFN5"/>